<feature type="non-terminal residue" evidence="2">
    <location>
        <position position="1"/>
    </location>
</feature>
<dbReference type="GeneID" id="40331589"/>
<accession>A0A3R7MD05</accession>
<comment type="caution">
    <text evidence="2">The sequence shown here is derived from an EMBL/GenBank/DDBJ whole genome shotgun (WGS) entry which is preliminary data.</text>
</comment>
<reference evidence="2 3" key="1">
    <citation type="journal article" date="2018" name="BMC Genomics">
        <title>Genomic comparison of Trypanosoma conorhini and Trypanosoma rangeli to Trypanosoma cruzi strains of high and low virulence.</title>
        <authorList>
            <person name="Bradwell K.R."/>
            <person name="Koparde V.N."/>
            <person name="Matveyev A.V."/>
            <person name="Serrano M.G."/>
            <person name="Alves J.M."/>
            <person name="Parikh H."/>
            <person name="Huang B."/>
            <person name="Lee V."/>
            <person name="Espinosa-Alvarez O."/>
            <person name="Ortiz P.A."/>
            <person name="Costa-Martins A.G."/>
            <person name="Teixeira M.M."/>
            <person name="Buck G.A."/>
        </authorList>
    </citation>
    <scope>NUCLEOTIDE SEQUENCE [LARGE SCALE GENOMIC DNA]</scope>
    <source>
        <strain evidence="2 3">AM80</strain>
    </source>
</reference>
<evidence type="ECO:0000313" key="3">
    <source>
        <dbReference type="Proteomes" id="UP000283634"/>
    </source>
</evidence>
<keyword evidence="3" id="KW-1185">Reference proteome</keyword>
<sequence length="118" mass="12543">PPRASITVPLISGEASAGKQVRKTSINFRATPSSELEPTTSICGNDSPKRRCPLLMMHPFATESSISMSVMLSPKAMTSRSGSKFRILPISRIAVAFDTPAATTSRHVSDTNAATARP</sequence>
<dbReference type="EMBL" id="MKGL01000331">
    <property type="protein sequence ID" value="RNF00331.1"/>
    <property type="molecule type" value="Genomic_DNA"/>
</dbReference>
<feature type="region of interest" description="Disordered" evidence="1">
    <location>
        <begin position="28"/>
        <end position="48"/>
    </location>
</feature>
<evidence type="ECO:0000313" key="2">
    <source>
        <dbReference type="EMBL" id="RNF00331.1"/>
    </source>
</evidence>
<gene>
    <name evidence="2" type="ORF">TraAM80_07656</name>
</gene>
<proteinExistence type="predicted"/>
<name>A0A3R7MD05_TRYRA</name>
<protein>
    <submittedName>
        <fullName evidence="2">Uncharacterized protein</fullName>
    </submittedName>
</protein>
<dbReference type="Proteomes" id="UP000283634">
    <property type="component" value="Unassembled WGS sequence"/>
</dbReference>
<dbReference type="RefSeq" id="XP_029235704.1">
    <property type="nucleotide sequence ID" value="XM_029384437.1"/>
</dbReference>
<organism evidence="2 3">
    <name type="scientific">Trypanosoma rangeli</name>
    <dbReference type="NCBI Taxonomy" id="5698"/>
    <lineage>
        <taxon>Eukaryota</taxon>
        <taxon>Discoba</taxon>
        <taxon>Euglenozoa</taxon>
        <taxon>Kinetoplastea</taxon>
        <taxon>Metakinetoplastina</taxon>
        <taxon>Trypanosomatida</taxon>
        <taxon>Trypanosomatidae</taxon>
        <taxon>Trypanosoma</taxon>
        <taxon>Herpetosoma</taxon>
    </lineage>
</organism>
<evidence type="ECO:0000256" key="1">
    <source>
        <dbReference type="SAM" id="MobiDB-lite"/>
    </source>
</evidence>
<feature type="compositionally biased region" description="Polar residues" evidence="1">
    <location>
        <begin position="28"/>
        <end position="44"/>
    </location>
</feature>
<dbReference type="AlphaFoldDB" id="A0A3R7MD05"/>